<evidence type="ECO:0000259" key="2">
    <source>
        <dbReference type="Pfam" id="PF12697"/>
    </source>
</evidence>
<dbReference type="GO" id="GO:0016787">
    <property type="term" value="F:hydrolase activity"/>
    <property type="evidence" value="ECO:0007669"/>
    <property type="project" value="UniProtKB-KW"/>
</dbReference>
<comment type="caution">
    <text evidence="3">The sequence shown here is derived from an EMBL/GenBank/DDBJ whole genome shotgun (WGS) entry which is preliminary data.</text>
</comment>
<reference evidence="3 4" key="1">
    <citation type="submission" date="2019-06" db="EMBL/GenBank/DDBJ databases">
        <title>Sequencing the genomes of 1000 actinobacteria strains.</title>
        <authorList>
            <person name="Klenk H.-P."/>
        </authorList>
    </citation>
    <scope>NUCLEOTIDE SEQUENCE [LARGE SCALE GENOMIC DNA]</scope>
    <source>
        <strain evidence="3 4">DSM 24083</strain>
    </source>
</reference>
<sequence length="247" mass="27200">MTQETPTLVFLHGVGLDRTMWENISDQLPESAVYLDLPGHGHQPVLREPTSLQTLADDIAARLPSGPIQLVGFSLGGLIAQRLAIDLPEKIVSVVAANSVCKRTTQERAAVLGRLATARADFLESTQRSIERWYPAGVNVPTELIQQTQAVLANNDRRSFLYAYEVFATADADLADDLVKLHQPLLAMTGELDPGSTPEMSQRLADLVPDGKIHIFSGARHMVPHEQPHEFIAQLEQHFALEEADDR</sequence>
<evidence type="ECO:0000313" key="3">
    <source>
        <dbReference type="EMBL" id="TQL73870.1"/>
    </source>
</evidence>
<dbReference type="Gene3D" id="3.40.50.1820">
    <property type="entry name" value="alpha/beta hydrolase"/>
    <property type="match status" value="1"/>
</dbReference>
<keyword evidence="4" id="KW-1185">Reference proteome</keyword>
<evidence type="ECO:0000313" key="4">
    <source>
        <dbReference type="Proteomes" id="UP000319746"/>
    </source>
</evidence>
<feature type="domain" description="AB hydrolase-1" evidence="2">
    <location>
        <begin position="8"/>
        <end position="233"/>
    </location>
</feature>
<accession>A0A543AMR4</accession>
<keyword evidence="1" id="KW-0378">Hydrolase</keyword>
<dbReference type="Pfam" id="PF12697">
    <property type="entry name" value="Abhydrolase_6"/>
    <property type="match status" value="1"/>
</dbReference>
<dbReference type="InterPro" id="IPR000073">
    <property type="entry name" value="AB_hydrolase_1"/>
</dbReference>
<dbReference type="InterPro" id="IPR029058">
    <property type="entry name" value="AB_hydrolase_fold"/>
</dbReference>
<dbReference type="GO" id="GO:0016020">
    <property type="term" value="C:membrane"/>
    <property type="evidence" value="ECO:0007669"/>
    <property type="project" value="TreeGrafter"/>
</dbReference>
<dbReference type="RefSeq" id="WP_211343943.1">
    <property type="nucleotide sequence ID" value="NZ_BAABAN010000017.1"/>
</dbReference>
<gene>
    <name evidence="3" type="ORF">FB556_0319</name>
</gene>
<dbReference type="PANTHER" id="PTHR43798:SF31">
    <property type="entry name" value="AB HYDROLASE SUPERFAMILY PROTEIN YCLE"/>
    <property type="match status" value="1"/>
</dbReference>
<name>A0A543AMR4_9MICC</name>
<dbReference type="SUPFAM" id="SSF53474">
    <property type="entry name" value="alpha/beta-Hydrolases"/>
    <property type="match status" value="1"/>
</dbReference>
<proteinExistence type="predicted"/>
<dbReference type="AlphaFoldDB" id="A0A543AMR4"/>
<protein>
    <submittedName>
        <fullName evidence="3">Pimeloyl-ACP methyl ester carboxylesterase</fullName>
    </submittedName>
</protein>
<dbReference type="Proteomes" id="UP000319746">
    <property type="component" value="Unassembled WGS sequence"/>
</dbReference>
<dbReference type="EMBL" id="VFOU01000001">
    <property type="protein sequence ID" value="TQL73870.1"/>
    <property type="molecule type" value="Genomic_DNA"/>
</dbReference>
<dbReference type="InterPro" id="IPR050266">
    <property type="entry name" value="AB_hydrolase_sf"/>
</dbReference>
<organism evidence="3 4">
    <name type="scientific">Enteractinococcus coprophilus</name>
    <dbReference type="NCBI Taxonomy" id="1027633"/>
    <lineage>
        <taxon>Bacteria</taxon>
        <taxon>Bacillati</taxon>
        <taxon>Actinomycetota</taxon>
        <taxon>Actinomycetes</taxon>
        <taxon>Micrococcales</taxon>
        <taxon>Micrococcaceae</taxon>
    </lineage>
</organism>
<dbReference type="PANTHER" id="PTHR43798">
    <property type="entry name" value="MONOACYLGLYCEROL LIPASE"/>
    <property type="match status" value="1"/>
</dbReference>
<evidence type="ECO:0000256" key="1">
    <source>
        <dbReference type="ARBA" id="ARBA00022801"/>
    </source>
</evidence>